<reference evidence="2 3" key="1">
    <citation type="submission" date="2024-01" db="EMBL/GenBank/DDBJ databases">
        <title>The genomes of 5 underutilized Papilionoideae crops provide insights into root nodulation and disease resistance.</title>
        <authorList>
            <person name="Yuan L."/>
        </authorList>
    </citation>
    <scope>NUCLEOTIDE SEQUENCE [LARGE SCALE GENOMIC DNA]</scope>
    <source>
        <strain evidence="2">LY-2023</strain>
        <tissue evidence="2">Leaf</tissue>
    </source>
</reference>
<organism evidence="2 3">
    <name type="scientific">Clitoria ternatea</name>
    <name type="common">Butterfly pea</name>
    <dbReference type="NCBI Taxonomy" id="43366"/>
    <lineage>
        <taxon>Eukaryota</taxon>
        <taxon>Viridiplantae</taxon>
        <taxon>Streptophyta</taxon>
        <taxon>Embryophyta</taxon>
        <taxon>Tracheophyta</taxon>
        <taxon>Spermatophyta</taxon>
        <taxon>Magnoliopsida</taxon>
        <taxon>eudicotyledons</taxon>
        <taxon>Gunneridae</taxon>
        <taxon>Pentapetalae</taxon>
        <taxon>rosids</taxon>
        <taxon>fabids</taxon>
        <taxon>Fabales</taxon>
        <taxon>Fabaceae</taxon>
        <taxon>Papilionoideae</taxon>
        <taxon>50 kb inversion clade</taxon>
        <taxon>NPAAA clade</taxon>
        <taxon>indigoferoid/millettioid clade</taxon>
        <taxon>Phaseoleae</taxon>
        <taxon>Clitoria</taxon>
    </lineage>
</organism>
<accession>A0AAN9K4Y6</accession>
<evidence type="ECO:0000256" key="1">
    <source>
        <dbReference type="SAM" id="Phobius"/>
    </source>
</evidence>
<dbReference type="PANTHER" id="PTHR33306:SF40">
    <property type="entry name" value="EXPRESSED PROTEIN"/>
    <property type="match status" value="1"/>
</dbReference>
<evidence type="ECO:0000313" key="3">
    <source>
        <dbReference type="Proteomes" id="UP001359559"/>
    </source>
</evidence>
<dbReference type="Proteomes" id="UP001359559">
    <property type="component" value="Unassembled WGS sequence"/>
</dbReference>
<dbReference type="AlphaFoldDB" id="A0AAN9K4Y6"/>
<gene>
    <name evidence="2" type="ORF">RJT34_08785</name>
</gene>
<dbReference type="EMBL" id="JAYKXN010000002">
    <property type="protein sequence ID" value="KAK7310965.1"/>
    <property type="molecule type" value="Genomic_DNA"/>
</dbReference>
<feature type="transmembrane region" description="Helical" evidence="1">
    <location>
        <begin position="61"/>
        <end position="80"/>
    </location>
</feature>
<name>A0AAN9K4Y6_CLITE</name>
<proteinExistence type="predicted"/>
<evidence type="ECO:0008006" key="4">
    <source>
        <dbReference type="Google" id="ProtNLM"/>
    </source>
</evidence>
<keyword evidence="1" id="KW-0472">Membrane</keyword>
<comment type="caution">
    <text evidence="2">The sequence shown here is derived from an EMBL/GenBank/DDBJ whole genome shotgun (WGS) entry which is preliminary data.</text>
</comment>
<sequence>MVWPLKERRGPAWKQGWTMNTLSSISAPPFQLLAIVGIVMFLLFVPSYINFKSTVQTATIGYHMFLLLLPLLLIFLAYIISRHGQRFVVPVPPPFFGRVRIPTEAGGSPPWGVAALVLLLLLLASYLSNFRSMWSPLIWTPN</sequence>
<keyword evidence="1" id="KW-1133">Transmembrane helix</keyword>
<keyword evidence="3" id="KW-1185">Reference proteome</keyword>
<evidence type="ECO:0000313" key="2">
    <source>
        <dbReference type="EMBL" id="KAK7310965.1"/>
    </source>
</evidence>
<dbReference type="PANTHER" id="PTHR33306">
    <property type="entry name" value="EXPRESSED PROTEIN-RELATED-RELATED"/>
    <property type="match status" value="1"/>
</dbReference>
<protein>
    <recommendedName>
        <fullName evidence="4">Transmembrane protein</fullName>
    </recommendedName>
</protein>
<keyword evidence="1" id="KW-0812">Transmembrane</keyword>
<feature type="transmembrane region" description="Helical" evidence="1">
    <location>
        <begin position="111"/>
        <end position="128"/>
    </location>
</feature>
<feature type="transmembrane region" description="Helical" evidence="1">
    <location>
        <begin position="30"/>
        <end position="49"/>
    </location>
</feature>